<organism evidence="1 2">
    <name type="scientific">Fusarium oxysporum f. sp. rapae</name>
    <dbReference type="NCBI Taxonomy" id="485398"/>
    <lineage>
        <taxon>Eukaryota</taxon>
        <taxon>Fungi</taxon>
        <taxon>Dikarya</taxon>
        <taxon>Ascomycota</taxon>
        <taxon>Pezizomycotina</taxon>
        <taxon>Sordariomycetes</taxon>
        <taxon>Hypocreomycetidae</taxon>
        <taxon>Hypocreales</taxon>
        <taxon>Nectriaceae</taxon>
        <taxon>Fusarium</taxon>
        <taxon>Fusarium oxysporum species complex</taxon>
    </lineage>
</organism>
<comment type="caution">
    <text evidence="1">The sequence shown here is derived from an EMBL/GenBank/DDBJ whole genome shotgun (WGS) entry which is preliminary data.</text>
</comment>
<evidence type="ECO:0000313" key="1">
    <source>
        <dbReference type="EMBL" id="KAG7413761.1"/>
    </source>
</evidence>
<proteinExistence type="predicted"/>
<sequence length="68" mass="7980">MAEEEVSGRVVEAQFEIKDFPMMHEILLAWWSEMHAHKTPIPVPIRMINLKHIDRLGIEPFSRHAGYI</sequence>
<name>A0A8J5NUT7_FUSOX</name>
<evidence type="ECO:0000313" key="2">
    <source>
        <dbReference type="Proteomes" id="UP000694050"/>
    </source>
</evidence>
<dbReference type="EMBL" id="JAELUQ010000005">
    <property type="protein sequence ID" value="KAG7413761.1"/>
    <property type="molecule type" value="Genomic_DNA"/>
</dbReference>
<accession>A0A8J5NUT7</accession>
<gene>
    <name evidence="1" type="ORF">Forpe1208_v007095</name>
</gene>
<reference evidence="1" key="1">
    <citation type="submission" date="2021-04" db="EMBL/GenBank/DDBJ databases">
        <title>First draft genome resource for Brassicaceae pathogens Fusarium oxysporum f. sp. raphani and Fusarium oxysporum f. sp. rapae.</title>
        <authorList>
            <person name="Asai S."/>
        </authorList>
    </citation>
    <scope>NUCLEOTIDE SEQUENCE</scope>
    <source>
        <strain evidence="1">Tf1208</strain>
    </source>
</reference>
<dbReference type="AlphaFoldDB" id="A0A8J5NUT7"/>
<dbReference type="Proteomes" id="UP000694050">
    <property type="component" value="Unassembled WGS sequence"/>
</dbReference>
<protein>
    <submittedName>
        <fullName evidence="1">Uncharacterized protein</fullName>
    </submittedName>
</protein>